<feature type="transmembrane region" description="Helical" evidence="9">
    <location>
        <begin position="446"/>
        <end position="467"/>
    </location>
</feature>
<feature type="transmembrane region" description="Helical" evidence="9">
    <location>
        <begin position="473"/>
        <end position="497"/>
    </location>
</feature>
<evidence type="ECO:0000256" key="8">
    <source>
        <dbReference type="SAM" id="MobiDB-lite"/>
    </source>
</evidence>
<evidence type="ECO:0000256" key="7">
    <source>
        <dbReference type="ARBA" id="ARBA00023136"/>
    </source>
</evidence>
<accession>A0A2N3QKQ9</accession>
<feature type="compositionally biased region" description="Low complexity" evidence="8">
    <location>
        <begin position="17"/>
        <end position="38"/>
    </location>
</feature>
<keyword evidence="6 9" id="KW-1133">Transmembrane helix</keyword>
<dbReference type="NCBIfam" id="NF037981">
    <property type="entry name" value="NCS2_1"/>
    <property type="match status" value="1"/>
</dbReference>
<dbReference type="EMBL" id="PCGY01000012">
    <property type="protein sequence ID" value="PKU92271.1"/>
    <property type="molecule type" value="Genomic_DNA"/>
</dbReference>
<evidence type="ECO:0000256" key="9">
    <source>
        <dbReference type="SAM" id="Phobius"/>
    </source>
</evidence>
<dbReference type="PANTHER" id="PTHR42810:SF2">
    <property type="entry name" value="PURINE PERMEASE C1399.01C-RELATED"/>
    <property type="match status" value="1"/>
</dbReference>
<evidence type="ECO:0000256" key="6">
    <source>
        <dbReference type="ARBA" id="ARBA00022989"/>
    </source>
</evidence>
<evidence type="ECO:0000256" key="5">
    <source>
        <dbReference type="ARBA" id="ARBA00022692"/>
    </source>
</evidence>
<dbReference type="GO" id="GO:0005886">
    <property type="term" value="C:plasma membrane"/>
    <property type="evidence" value="ECO:0007669"/>
    <property type="project" value="UniProtKB-SubCell"/>
</dbReference>
<dbReference type="RefSeq" id="WP_257467996.1">
    <property type="nucleotide sequence ID" value="NZ_PCGY01000012.1"/>
</dbReference>
<feature type="transmembrane region" description="Helical" evidence="9">
    <location>
        <begin position="205"/>
        <end position="226"/>
    </location>
</feature>
<protein>
    <submittedName>
        <fullName evidence="10">Uracil permease</fullName>
    </submittedName>
</protein>
<dbReference type="InterPro" id="IPR006042">
    <property type="entry name" value="Xan_ur_permease"/>
</dbReference>
<comment type="caution">
    <text evidence="10">The sequence shown here is derived from an EMBL/GenBank/DDBJ whole genome shotgun (WGS) entry which is preliminary data.</text>
</comment>
<feature type="transmembrane region" description="Helical" evidence="9">
    <location>
        <begin position="238"/>
        <end position="258"/>
    </location>
</feature>
<dbReference type="InterPro" id="IPR006043">
    <property type="entry name" value="NCS2"/>
</dbReference>
<dbReference type="Pfam" id="PF00860">
    <property type="entry name" value="Xan_ur_permease"/>
    <property type="match status" value="1"/>
</dbReference>
<dbReference type="NCBIfam" id="TIGR00801">
    <property type="entry name" value="ncs2"/>
    <property type="match status" value="1"/>
</dbReference>
<gene>
    <name evidence="10" type="ORF">CQR47_0867</name>
</gene>
<evidence type="ECO:0000256" key="1">
    <source>
        <dbReference type="ARBA" id="ARBA00004651"/>
    </source>
</evidence>
<feature type="transmembrane region" description="Helical" evidence="9">
    <location>
        <begin position="416"/>
        <end position="434"/>
    </location>
</feature>
<feature type="transmembrane region" description="Helical" evidence="9">
    <location>
        <begin position="97"/>
        <end position="117"/>
    </location>
</feature>
<proteinExistence type="inferred from homology"/>
<name>A0A2N3QKQ9_9BIFI</name>
<dbReference type="Proteomes" id="UP000233727">
    <property type="component" value="Unassembled WGS sequence"/>
</dbReference>
<reference evidence="10 11" key="1">
    <citation type="submission" date="2017-10" db="EMBL/GenBank/DDBJ databases">
        <title>Bifidobacterium genomics.</title>
        <authorList>
            <person name="Lugli G.A."/>
            <person name="Milani C."/>
            <person name="Mancabelli L."/>
        </authorList>
    </citation>
    <scope>NUCLEOTIDE SEQUENCE [LARGE SCALE GENOMIC DNA]</scope>
    <source>
        <strain evidence="10 11">1542B</strain>
    </source>
</reference>
<evidence type="ECO:0000256" key="3">
    <source>
        <dbReference type="ARBA" id="ARBA00022448"/>
    </source>
</evidence>
<feature type="transmembrane region" description="Helical" evidence="9">
    <location>
        <begin position="265"/>
        <end position="283"/>
    </location>
</feature>
<keyword evidence="3" id="KW-0813">Transport</keyword>
<evidence type="ECO:0000256" key="4">
    <source>
        <dbReference type="ARBA" id="ARBA00022475"/>
    </source>
</evidence>
<keyword evidence="4" id="KW-1003">Cell membrane</keyword>
<feature type="transmembrane region" description="Helical" evidence="9">
    <location>
        <begin position="176"/>
        <end position="198"/>
    </location>
</feature>
<dbReference type="PROSITE" id="PS01116">
    <property type="entry name" value="XANTH_URACIL_PERMASE"/>
    <property type="match status" value="1"/>
</dbReference>
<dbReference type="AlphaFoldDB" id="A0A2N3QKQ9"/>
<keyword evidence="5 9" id="KW-0812">Transmembrane</keyword>
<evidence type="ECO:0000313" key="10">
    <source>
        <dbReference type="EMBL" id="PKU92271.1"/>
    </source>
</evidence>
<dbReference type="GO" id="GO:0042907">
    <property type="term" value="F:xanthine transmembrane transporter activity"/>
    <property type="evidence" value="ECO:0007669"/>
    <property type="project" value="TreeGrafter"/>
</dbReference>
<feature type="region of interest" description="Disordered" evidence="8">
    <location>
        <begin position="1"/>
        <end position="48"/>
    </location>
</feature>
<evidence type="ECO:0000256" key="2">
    <source>
        <dbReference type="ARBA" id="ARBA00008821"/>
    </source>
</evidence>
<comment type="similarity">
    <text evidence="2">Belongs to the nucleobase:cation symporter-2 (NCS2) (TC 2.A.40) family.</text>
</comment>
<feature type="transmembrane region" description="Helical" evidence="9">
    <location>
        <begin position="151"/>
        <end position="170"/>
    </location>
</feature>
<organism evidence="10 11">
    <name type="scientific">Bifidobacterium thermophilum</name>
    <dbReference type="NCBI Taxonomy" id="33905"/>
    <lineage>
        <taxon>Bacteria</taxon>
        <taxon>Bacillati</taxon>
        <taxon>Actinomycetota</taxon>
        <taxon>Actinomycetes</taxon>
        <taxon>Bifidobacteriales</taxon>
        <taxon>Bifidobacteriaceae</taxon>
        <taxon>Bifidobacterium</taxon>
    </lineage>
</organism>
<feature type="transmembrane region" description="Helical" evidence="9">
    <location>
        <begin position="303"/>
        <end position="321"/>
    </location>
</feature>
<evidence type="ECO:0000313" key="11">
    <source>
        <dbReference type="Proteomes" id="UP000233727"/>
    </source>
</evidence>
<dbReference type="STRING" id="33905.BTHE_1072"/>
<sequence>MGNPTIETPSEHDKTATDQNVTTTAQTTATTTQDNAAQGKPVQGNTVQDTVTKKDTPETTAAAASVETEKAATSNPLTELDGEISFWKGIPFGLQHVMAMFVANLAPIFLVTAAAKMSPEQSAMIIQNGLLVAGLGTCLQLYPLWRIGSRLPMVTGISFTYVAAAIAVVSDKGYGAVVGAVMVGGLLELVLGLTARFWRRFVPPIVSAIVVTSIGFSLLSVGATSFGGGSGAKDFGSWQNLTLGLVSLVACLAFQLLMKGTAKQLSVLFGLVVGYVVALFMGKVDFSGFQNLAVLSAPHVMPFNVQFDAGAIISFALLYVVSSVEVLGDTAALAKVGLNRAPSERETAGAIAGDGLISSVSGLFGCLPLTSFAQNIGLVAMTKVVNRKVILSGGLILVLASFVPGIAAVFNSLPQAVLGGCTIMMFGTIVLSGFQMIAEAGFTQRNIAIAALSLTIGIGFTQVQGIFAQFPDLFQSIFASNCIALSFVVAVILNAVLPGEEHFLASNGAVNEKR</sequence>
<dbReference type="InterPro" id="IPR017588">
    <property type="entry name" value="UacT-like"/>
</dbReference>
<comment type="subcellular location">
    <subcellularLocation>
        <location evidence="1">Cell membrane</location>
        <topology evidence="1">Multi-pass membrane protein</topology>
    </subcellularLocation>
</comment>
<feature type="transmembrane region" description="Helical" evidence="9">
    <location>
        <begin position="389"/>
        <end position="410"/>
    </location>
</feature>
<keyword evidence="7 9" id="KW-0472">Membrane</keyword>
<dbReference type="PANTHER" id="PTHR42810">
    <property type="entry name" value="PURINE PERMEASE C1399.01C-RELATED"/>
    <property type="match status" value="1"/>
</dbReference>
<dbReference type="NCBIfam" id="TIGR03173">
    <property type="entry name" value="pbuX"/>
    <property type="match status" value="1"/>
</dbReference>